<sequence length="253" mass="28326">MVKHLGKIPAEVYKAGGLHMALKLTELFQSIWTQSTITQKYMDGMLAHVVDDRESSELFLVTNEVNQGCVLAPTLFHMMFSAMLTDPFHDCDTGIDISDQTDSKFFNLERLQTKRKLQEETVHDLLFADDGSLNAKSKSDTQQIMDHFSLACDNFGLAINTKTTEVMHQPAPGKPYVEPTITVNGLAKPSRQWTSSPISAVGCHMQFTLMIKAMPEMLKQVWPSVDYVQMCGSTEASVNKQNWRSTKPLCCPS</sequence>
<evidence type="ECO:0000259" key="1">
    <source>
        <dbReference type="Pfam" id="PF00078"/>
    </source>
</evidence>
<dbReference type="AlphaFoldDB" id="A0A151MNP5"/>
<organism evidence="2 3">
    <name type="scientific">Alligator mississippiensis</name>
    <name type="common">American alligator</name>
    <dbReference type="NCBI Taxonomy" id="8496"/>
    <lineage>
        <taxon>Eukaryota</taxon>
        <taxon>Metazoa</taxon>
        <taxon>Chordata</taxon>
        <taxon>Craniata</taxon>
        <taxon>Vertebrata</taxon>
        <taxon>Euteleostomi</taxon>
        <taxon>Archelosauria</taxon>
        <taxon>Archosauria</taxon>
        <taxon>Crocodylia</taxon>
        <taxon>Alligatoridae</taxon>
        <taxon>Alligatorinae</taxon>
        <taxon>Alligator</taxon>
    </lineage>
</organism>
<gene>
    <name evidence="2" type="ORF">Y1Q_0003896</name>
</gene>
<dbReference type="STRING" id="8496.A0A151MNP5"/>
<dbReference type="PANTHER" id="PTHR47027:SF26">
    <property type="entry name" value="REVERSE TRANSCRIPTASE DOMAIN-CONTAINING PROTEIN"/>
    <property type="match status" value="1"/>
</dbReference>
<dbReference type="Proteomes" id="UP000050525">
    <property type="component" value="Unassembled WGS sequence"/>
</dbReference>
<comment type="caution">
    <text evidence="2">The sequence shown here is derived from an EMBL/GenBank/DDBJ whole genome shotgun (WGS) entry which is preliminary data.</text>
</comment>
<dbReference type="PANTHER" id="PTHR47027">
    <property type="entry name" value="REVERSE TRANSCRIPTASE DOMAIN-CONTAINING PROTEIN"/>
    <property type="match status" value="1"/>
</dbReference>
<reference evidence="2 3" key="1">
    <citation type="journal article" date="2012" name="Genome Biol.">
        <title>Sequencing three crocodilian genomes to illuminate the evolution of archosaurs and amniotes.</title>
        <authorList>
            <person name="St John J.A."/>
            <person name="Braun E.L."/>
            <person name="Isberg S.R."/>
            <person name="Miles L.G."/>
            <person name="Chong A.Y."/>
            <person name="Gongora J."/>
            <person name="Dalzell P."/>
            <person name="Moran C."/>
            <person name="Bed'hom B."/>
            <person name="Abzhanov A."/>
            <person name="Burgess S.C."/>
            <person name="Cooksey A.M."/>
            <person name="Castoe T.A."/>
            <person name="Crawford N.G."/>
            <person name="Densmore L.D."/>
            <person name="Drew J.C."/>
            <person name="Edwards S.V."/>
            <person name="Faircloth B.C."/>
            <person name="Fujita M.K."/>
            <person name="Greenwold M.J."/>
            <person name="Hoffmann F.G."/>
            <person name="Howard J.M."/>
            <person name="Iguchi T."/>
            <person name="Janes D.E."/>
            <person name="Khan S.Y."/>
            <person name="Kohno S."/>
            <person name="de Koning A.J."/>
            <person name="Lance S.L."/>
            <person name="McCarthy F.M."/>
            <person name="McCormack J.E."/>
            <person name="Merchant M.E."/>
            <person name="Peterson D.G."/>
            <person name="Pollock D.D."/>
            <person name="Pourmand N."/>
            <person name="Raney B.J."/>
            <person name="Roessler K.A."/>
            <person name="Sanford J.R."/>
            <person name="Sawyer R.H."/>
            <person name="Schmidt C.J."/>
            <person name="Triplett E.W."/>
            <person name="Tuberville T.D."/>
            <person name="Venegas-Anaya M."/>
            <person name="Howard J.T."/>
            <person name="Jarvis E.D."/>
            <person name="Guillette L.J.Jr."/>
            <person name="Glenn T.C."/>
            <person name="Green R.E."/>
            <person name="Ray D.A."/>
        </authorList>
    </citation>
    <scope>NUCLEOTIDE SEQUENCE [LARGE SCALE GENOMIC DNA]</scope>
    <source>
        <strain evidence="2">KSC_2009_1</strain>
    </source>
</reference>
<accession>A0A151MNP5</accession>
<evidence type="ECO:0000313" key="3">
    <source>
        <dbReference type="Proteomes" id="UP000050525"/>
    </source>
</evidence>
<keyword evidence="3" id="KW-1185">Reference proteome</keyword>
<protein>
    <recommendedName>
        <fullName evidence="1">Reverse transcriptase domain-containing protein</fullName>
    </recommendedName>
</protein>
<feature type="domain" description="Reverse transcriptase" evidence="1">
    <location>
        <begin position="24"/>
        <end position="172"/>
    </location>
</feature>
<name>A0A151MNP5_ALLMI</name>
<dbReference type="InterPro" id="IPR000477">
    <property type="entry name" value="RT_dom"/>
</dbReference>
<dbReference type="EMBL" id="AKHW03005657">
    <property type="protein sequence ID" value="KYO26152.1"/>
    <property type="molecule type" value="Genomic_DNA"/>
</dbReference>
<evidence type="ECO:0000313" key="2">
    <source>
        <dbReference type="EMBL" id="KYO26152.1"/>
    </source>
</evidence>
<proteinExistence type="predicted"/>
<dbReference type="Pfam" id="PF00078">
    <property type="entry name" value="RVT_1"/>
    <property type="match status" value="1"/>
</dbReference>